<evidence type="ECO:0000256" key="9">
    <source>
        <dbReference type="ARBA" id="ARBA00023054"/>
    </source>
</evidence>
<evidence type="ECO:0000256" key="8">
    <source>
        <dbReference type="ARBA" id="ARBA00022990"/>
    </source>
</evidence>
<comment type="similarity">
    <text evidence="11">Belongs to the dynactin subunit 4 family.</text>
</comment>
<comment type="subunit">
    <text evidence="13">Subunit of dynactin, a multiprotein complex part of a tripartite complex with dynein and a adapter, such as BICDL1, BICD2 or HOOK3. The dynactin complex is built around ACTR1A/ACTB filament and consists of an actin-related filament composed of a shoulder domain, a pointed end and a barbed end. Its length is defined by its flexible shoulder domain. The soulder is composed of 2 DCTN1 subunits, 4 DCTN2 and 2 DCTN3. The 4 DCNT2 (via N-terminus) bind the ACTR1A filament and act as molecular rulers to determine the length. The pointed end is important for binding dynein-dynactin cargo adapters. Consists of 4 subunits: ACTR10, DCNT4, DCTN5 and DCTN6. The barbed end is composed of a CAPZA1:CAPZB heterodimers, which binds ACTR1A/ACTB filament and dynactin and stabilizes dynactin. Interacts with ATP7B, but not ATP7A, in a copper-dependent manner. Interacts with ANK2; this interaction is required for localization at costameres. Interacts with N4BP2L1.</text>
</comment>
<evidence type="ECO:0000256" key="5">
    <source>
        <dbReference type="ARBA" id="ARBA00022499"/>
    </source>
</evidence>
<reference evidence="14" key="1">
    <citation type="journal article" date="2020" name="Stud. Mycol.">
        <title>101 Dothideomycetes genomes: a test case for predicting lifestyles and emergence of pathogens.</title>
        <authorList>
            <person name="Haridas S."/>
            <person name="Albert R."/>
            <person name="Binder M."/>
            <person name="Bloem J."/>
            <person name="Labutti K."/>
            <person name="Salamov A."/>
            <person name="Andreopoulos B."/>
            <person name="Baker S."/>
            <person name="Barry K."/>
            <person name="Bills G."/>
            <person name="Bluhm B."/>
            <person name="Cannon C."/>
            <person name="Castanera R."/>
            <person name="Culley D."/>
            <person name="Daum C."/>
            <person name="Ezra D."/>
            <person name="Gonzalez J."/>
            <person name="Henrissat B."/>
            <person name="Kuo A."/>
            <person name="Liang C."/>
            <person name="Lipzen A."/>
            <person name="Lutzoni F."/>
            <person name="Magnuson J."/>
            <person name="Mondo S."/>
            <person name="Nolan M."/>
            <person name="Ohm R."/>
            <person name="Pangilinan J."/>
            <person name="Park H.-J."/>
            <person name="Ramirez L."/>
            <person name="Alfaro M."/>
            <person name="Sun H."/>
            <person name="Tritt A."/>
            <person name="Yoshinaga Y."/>
            <person name="Zwiers L.-H."/>
            <person name="Turgeon B."/>
            <person name="Goodwin S."/>
            <person name="Spatafora J."/>
            <person name="Crous P."/>
            <person name="Grigoriev I."/>
        </authorList>
    </citation>
    <scope>NUCLEOTIDE SEQUENCE</scope>
    <source>
        <strain evidence="14">CBS 113389</strain>
    </source>
</reference>
<dbReference type="EMBL" id="MU001634">
    <property type="protein sequence ID" value="KAF2484247.1"/>
    <property type="molecule type" value="Genomic_DNA"/>
</dbReference>
<organism evidence="14 15">
    <name type="scientific">Neohortaea acidophila</name>
    <dbReference type="NCBI Taxonomy" id="245834"/>
    <lineage>
        <taxon>Eukaryota</taxon>
        <taxon>Fungi</taxon>
        <taxon>Dikarya</taxon>
        <taxon>Ascomycota</taxon>
        <taxon>Pezizomycotina</taxon>
        <taxon>Dothideomycetes</taxon>
        <taxon>Dothideomycetidae</taxon>
        <taxon>Mycosphaerellales</taxon>
        <taxon>Teratosphaeriaceae</taxon>
        <taxon>Neohortaea</taxon>
    </lineage>
</organism>
<comment type="subcellular location">
    <subcellularLocation>
        <location evidence="1">Cytoplasm</location>
        <location evidence="1">Cytoskeleton</location>
        <location evidence="1">Microtubule organizing center</location>
        <location evidence="1">Centrosome</location>
    </subcellularLocation>
    <subcellularLocation>
        <location evidence="2">Cytoplasm</location>
        <location evidence="2">Cytoskeleton</location>
        <location evidence="2">Stress fiber</location>
    </subcellularLocation>
    <subcellularLocation>
        <location evidence="3">Cytoplasm</location>
        <location evidence="3">Myofibril</location>
    </subcellularLocation>
</comment>
<evidence type="ECO:0000256" key="3">
    <source>
        <dbReference type="ARBA" id="ARBA00004657"/>
    </source>
</evidence>
<dbReference type="Pfam" id="PF05502">
    <property type="entry name" value="Dynactin_p62"/>
    <property type="match status" value="1"/>
</dbReference>
<dbReference type="OrthoDB" id="283815at2759"/>
<dbReference type="InterPro" id="IPR008603">
    <property type="entry name" value="DCTN4"/>
</dbReference>
<evidence type="ECO:0000313" key="15">
    <source>
        <dbReference type="Proteomes" id="UP000799767"/>
    </source>
</evidence>
<evidence type="ECO:0000313" key="14">
    <source>
        <dbReference type="EMBL" id="KAF2484247.1"/>
    </source>
</evidence>
<evidence type="ECO:0000256" key="1">
    <source>
        <dbReference type="ARBA" id="ARBA00004300"/>
    </source>
</evidence>
<keyword evidence="7" id="KW-0832">Ubl conjugation</keyword>
<proteinExistence type="inferred from homology"/>
<evidence type="ECO:0000256" key="2">
    <source>
        <dbReference type="ARBA" id="ARBA00004529"/>
    </source>
</evidence>
<dbReference type="GO" id="GO:0001725">
    <property type="term" value="C:stress fiber"/>
    <property type="evidence" value="ECO:0007669"/>
    <property type="project" value="UniProtKB-SubCell"/>
</dbReference>
<evidence type="ECO:0000256" key="6">
    <source>
        <dbReference type="ARBA" id="ARBA00022553"/>
    </source>
</evidence>
<evidence type="ECO:0000256" key="12">
    <source>
        <dbReference type="ARBA" id="ARBA00034864"/>
    </source>
</evidence>
<dbReference type="PANTHER" id="PTHR13034:SF2">
    <property type="entry name" value="DYNACTIN SUBUNIT 4"/>
    <property type="match status" value="1"/>
</dbReference>
<name>A0A6A6PYE6_9PEZI</name>
<keyword evidence="8" id="KW-0007">Acetylation</keyword>
<keyword evidence="10" id="KW-0206">Cytoskeleton</keyword>
<dbReference type="GeneID" id="54474272"/>
<sequence length="583" mass="64369">MAIQYPFTSYACPCSDLTSPPPSTVNRRTSFHPSAIQLDEDQTFNPHSPRANHALYPLDHLLYCDECDALRCPRCWTEEVLYWYCPMCLFEVPSSAVKGDGNRCSRSCYTCPSCTSQLAVTQITGRKEDGDATADRDTYILQCPYCDWSSLEIDLQFDRPTKITEQISRLRKARTTAEQEKAAPDAKPLLHEDAFANLTTFYKEQLSDTTDPQNPYSNSPYSSPANLARIMSLYGGLPYNALKKSKEKPQPMREALQPSEGLRTYTDADSDANIIQQMQTLGWDRTTSAHQRNSAPTNDDARFTDQLWPAAAPLCTRRGKRCKACRQFLTRPEGKVGSMKYRIRLLAVNHIPRLSIRPFLPQQQTTGAPTTNPAFHLRAEELPTPELLQPYQTKQYILTVRNPLFESVHISLATPATTPGKVASRVTILCPTFTVGPAGELWDDALASTSNSSTTSGDGGRSAAMASLTGSMAESSMADRQPEAGKIWTKTRNSTSVVMEIVPGSVGVGTTRIVSGAEEHDDTGGAGEDEDVLEVPVYVRAEWEVEVKLGESTGKRKFDADPGAPLRKELGYWVVLSVGRIAS</sequence>
<keyword evidence="15" id="KW-1185">Reference proteome</keyword>
<dbReference type="GO" id="GO:0005869">
    <property type="term" value="C:dynactin complex"/>
    <property type="evidence" value="ECO:0007669"/>
    <property type="project" value="InterPro"/>
</dbReference>
<keyword evidence="9" id="KW-0175">Coiled coil</keyword>
<protein>
    <recommendedName>
        <fullName evidence="12">Dynactin subunit 4</fullName>
    </recommendedName>
</protein>
<keyword evidence="5" id="KW-1017">Isopeptide bond</keyword>
<keyword evidence="6" id="KW-0597">Phosphoprotein</keyword>
<dbReference type="AlphaFoldDB" id="A0A6A6PYE6"/>
<dbReference type="RefSeq" id="XP_033590817.1">
    <property type="nucleotide sequence ID" value="XM_033733270.1"/>
</dbReference>
<evidence type="ECO:0000256" key="7">
    <source>
        <dbReference type="ARBA" id="ARBA00022843"/>
    </source>
</evidence>
<evidence type="ECO:0000256" key="4">
    <source>
        <dbReference type="ARBA" id="ARBA00022490"/>
    </source>
</evidence>
<gene>
    <name evidence="14" type="ORF">BDY17DRAFT_295287</name>
</gene>
<evidence type="ECO:0000256" key="11">
    <source>
        <dbReference type="ARBA" id="ARBA00034776"/>
    </source>
</evidence>
<dbReference type="Proteomes" id="UP000799767">
    <property type="component" value="Unassembled WGS sequence"/>
</dbReference>
<dbReference type="PANTHER" id="PTHR13034">
    <property type="entry name" value="DYNACTIN P62 SUBUNIT"/>
    <property type="match status" value="1"/>
</dbReference>
<evidence type="ECO:0000256" key="13">
    <source>
        <dbReference type="ARBA" id="ARBA00093507"/>
    </source>
</evidence>
<evidence type="ECO:0000256" key="10">
    <source>
        <dbReference type="ARBA" id="ARBA00023212"/>
    </source>
</evidence>
<keyword evidence="4" id="KW-0963">Cytoplasm</keyword>
<accession>A0A6A6PYE6</accession>